<reference evidence="1 2" key="1">
    <citation type="submission" date="2015-03" db="EMBL/GenBank/DDBJ databases">
        <authorList>
            <person name="Murphy D."/>
        </authorList>
    </citation>
    <scope>NUCLEOTIDE SEQUENCE [LARGE SCALE GENOMIC DNA]</scope>
    <source>
        <strain evidence="1 2">D16</strain>
    </source>
</reference>
<protein>
    <submittedName>
        <fullName evidence="1">Major facilitator transporter</fullName>
    </submittedName>
</protein>
<evidence type="ECO:0000313" key="1">
    <source>
        <dbReference type="EMBL" id="CQD18381.1"/>
    </source>
</evidence>
<proteinExistence type="predicted"/>
<sequence length="31" mass="3543">MNGLIRQFRSFDLPSRLLMVNQFGINLASTC</sequence>
<dbReference type="Proteomes" id="UP000182227">
    <property type="component" value="Unassembled WGS sequence"/>
</dbReference>
<accession>A0A0U1DKU3</accession>
<evidence type="ECO:0000313" key="2">
    <source>
        <dbReference type="Proteomes" id="UP000182227"/>
    </source>
</evidence>
<dbReference type="EMBL" id="CTEF01000003">
    <property type="protein sequence ID" value="CQD18381.1"/>
    <property type="molecule type" value="Genomic_DNA"/>
</dbReference>
<name>A0A0U1DKU3_9MYCO</name>
<organism evidence="1 2">
    <name type="scientific">Mycolicibacterium conceptionense</name>
    <dbReference type="NCBI Taxonomy" id="451644"/>
    <lineage>
        <taxon>Bacteria</taxon>
        <taxon>Bacillati</taxon>
        <taxon>Actinomycetota</taxon>
        <taxon>Actinomycetes</taxon>
        <taxon>Mycobacteriales</taxon>
        <taxon>Mycobacteriaceae</taxon>
        <taxon>Mycolicibacterium</taxon>
    </lineage>
</organism>
<gene>
    <name evidence="1" type="ORF">BN970_04051</name>
</gene>
<dbReference type="AlphaFoldDB" id="A0A0U1DKU3"/>